<keyword evidence="5" id="KW-1185">Reference proteome</keyword>
<dbReference type="Pfam" id="PF12146">
    <property type="entry name" value="Hydrolase_4"/>
    <property type="match status" value="1"/>
</dbReference>
<feature type="domain" description="Serine aminopeptidase S33" evidence="3">
    <location>
        <begin position="82"/>
        <end position="319"/>
    </location>
</feature>
<dbReference type="PANTHER" id="PTHR22946">
    <property type="entry name" value="DIENELACTONE HYDROLASE DOMAIN-CONTAINING PROTEIN-RELATED"/>
    <property type="match status" value="1"/>
</dbReference>
<keyword evidence="2" id="KW-0732">Signal</keyword>
<sequence length="374" mass="40430">MITSRVLTYLVVAVAGLVVLPWDTDVIPGPLPRDASQTEADAPQNAATYTREVIYFPCSGERCQAWLYMPKQGLAPGRKPPIVIAAHGLGAQKDFGLAAYGERFAAGGLASLIFDYRTFGGSDGEPRHWVSPKRHLQDWQSAFDFAVSQLGGKVDTSKVLLWGTSFGGGHALTTAANLRDNITAVVAQVPFTDGKAAFAKNVKERGYPRIARAVIAALHDMLRSAINMPAAYYPLIGEPGMTNFMGLTQDEQEAYYAKHPAKKQGGWRNLGRCRLALEASAYRPITLLPQITAPVLFAAATKDQLCPLDGVKAAVAVTPNAQLVTVDTNHFQVYSGEALEYLSEKYVEFFRQAAGLPAQVAASSSNEEQPQDVE</sequence>
<dbReference type="Proteomes" id="UP001244341">
    <property type="component" value="Chromosome 7b"/>
</dbReference>
<dbReference type="SUPFAM" id="SSF53474">
    <property type="entry name" value="alpha/beta-Hydrolases"/>
    <property type="match status" value="1"/>
</dbReference>
<protein>
    <recommendedName>
        <fullName evidence="3">Serine aminopeptidase S33 domain-containing protein</fullName>
    </recommendedName>
</protein>
<dbReference type="Gene3D" id="3.40.50.1820">
    <property type="entry name" value="alpha/beta hydrolase"/>
    <property type="match status" value="1"/>
</dbReference>
<dbReference type="Gene3D" id="1.10.10.800">
    <property type="match status" value="1"/>
</dbReference>
<evidence type="ECO:0000259" key="3">
    <source>
        <dbReference type="Pfam" id="PF12146"/>
    </source>
</evidence>
<evidence type="ECO:0000256" key="1">
    <source>
        <dbReference type="ARBA" id="ARBA00022801"/>
    </source>
</evidence>
<dbReference type="EMBL" id="CP126214">
    <property type="protein sequence ID" value="WIA15909.1"/>
    <property type="molecule type" value="Genomic_DNA"/>
</dbReference>
<dbReference type="PANTHER" id="PTHR22946:SF9">
    <property type="entry name" value="POLYKETIDE TRANSFERASE AF380"/>
    <property type="match status" value="1"/>
</dbReference>
<keyword evidence="1" id="KW-0378">Hydrolase</keyword>
<accession>A0ABY8U373</accession>
<evidence type="ECO:0000256" key="2">
    <source>
        <dbReference type="SAM" id="SignalP"/>
    </source>
</evidence>
<reference evidence="4 5" key="1">
    <citation type="submission" date="2023-05" db="EMBL/GenBank/DDBJ databases">
        <title>A 100% complete, gapless, phased diploid assembly of the Scenedesmus obliquus UTEX 3031 genome.</title>
        <authorList>
            <person name="Biondi T.C."/>
            <person name="Hanschen E.R."/>
            <person name="Kwon T."/>
            <person name="Eng W."/>
            <person name="Kruse C.P.S."/>
            <person name="Koehler S.I."/>
            <person name="Kunde Y."/>
            <person name="Gleasner C.D."/>
            <person name="You Mak K.T."/>
            <person name="Polle J."/>
            <person name="Hovde B.T."/>
            <person name="Starkenburg S.R."/>
        </authorList>
    </citation>
    <scope>NUCLEOTIDE SEQUENCE [LARGE SCALE GENOMIC DNA]</scope>
    <source>
        <strain evidence="4 5">DOE0152z</strain>
    </source>
</reference>
<name>A0ABY8U373_TETOB</name>
<dbReference type="InterPro" id="IPR050261">
    <property type="entry name" value="FrsA_esterase"/>
</dbReference>
<organism evidence="4 5">
    <name type="scientific">Tetradesmus obliquus</name>
    <name type="common">Green alga</name>
    <name type="synonym">Acutodesmus obliquus</name>
    <dbReference type="NCBI Taxonomy" id="3088"/>
    <lineage>
        <taxon>Eukaryota</taxon>
        <taxon>Viridiplantae</taxon>
        <taxon>Chlorophyta</taxon>
        <taxon>core chlorophytes</taxon>
        <taxon>Chlorophyceae</taxon>
        <taxon>CS clade</taxon>
        <taxon>Sphaeropleales</taxon>
        <taxon>Scenedesmaceae</taxon>
        <taxon>Tetradesmus</taxon>
    </lineage>
</organism>
<gene>
    <name evidence="4" type="ORF">OEZ85_012658</name>
</gene>
<feature type="signal peptide" evidence="2">
    <location>
        <begin position="1"/>
        <end position="21"/>
    </location>
</feature>
<evidence type="ECO:0000313" key="4">
    <source>
        <dbReference type="EMBL" id="WIA15909.1"/>
    </source>
</evidence>
<evidence type="ECO:0000313" key="5">
    <source>
        <dbReference type="Proteomes" id="UP001244341"/>
    </source>
</evidence>
<dbReference type="InterPro" id="IPR029058">
    <property type="entry name" value="AB_hydrolase_fold"/>
</dbReference>
<proteinExistence type="predicted"/>
<feature type="chain" id="PRO_5046920206" description="Serine aminopeptidase S33 domain-containing protein" evidence="2">
    <location>
        <begin position="22"/>
        <end position="374"/>
    </location>
</feature>
<dbReference type="InterPro" id="IPR022742">
    <property type="entry name" value="Hydrolase_4"/>
</dbReference>